<dbReference type="AlphaFoldDB" id="A0A323UYT2"/>
<evidence type="ECO:0008006" key="3">
    <source>
        <dbReference type="Google" id="ProtNLM"/>
    </source>
</evidence>
<comment type="caution">
    <text evidence="1">The sequence shown here is derived from an EMBL/GenBank/DDBJ whole genome shotgun (WGS) entry which is preliminary data.</text>
</comment>
<dbReference type="InterPro" id="IPR021815">
    <property type="entry name" value="TsiV"/>
</dbReference>
<evidence type="ECO:0000313" key="2">
    <source>
        <dbReference type="Proteomes" id="UP000248259"/>
    </source>
</evidence>
<protein>
    <recommendedName>
        <fullName evidence="3">DUF3396 domain-containing protein</fullName>
    </recommendedName>
</protein>
<accession>A0A323UYT2</accession>
<organism evidence="1 2">
    <name type="scientific">Parazoarcus communis SWub3 = DSM 12120</name>
    <dbReference type="NCBI Taxonomy" id="1121029"/>
    <lineage>
        <taxon>Bacteria</taxon>
        <taxon>Pseudomonadati</taxon>
        <taxon>Pseudomonadota</taxon>
        <taxon>Betaproteobacteria</taxon>
        <taxon>Rhodocyclales</taxon>
        <taxon>Zoogloeaceae</taxon>
        <taxon>Parazoarcus</taxon>
    </lineage>
</organism>
<sequence>MDELQGKDMPLNTEDILACEGHPTLLDRLAIATPRGQLMAMFGLGAELYVAPYDRKQLRLDMLDVQEDYYLRFKDQIDRCRFPSKKQPDGQIIKLTGESPFPAIRDAMGDWPSDRGYANELLRRYVHPDYPRDAGRITPWESNFLVAAERNNELSFFTNHLPIGDAQEGLHFDTLRECVLAWATRLKPAHGQAGFSVILEVGSISGQPYTYATLQRHPGLDIHAPVPFVMETKGIFNRIKCVNWLTVLGEPILEELGGIEAARRALEPDCTLYPYPGGLLIQAGPLPQLGDTHRGLIPERYRKVAQFTRTVRFEAYRSSLFRVFEPMVGREEAVKWVRRFD</sequence>
<dbReference type="RefSeq" id="WP_110523284.1">
    <property type="nucleotide sequence ID" value="NZ_QKOE01000002.1"/>
</dbReference>
<name>A0A323UYT2_9RHOO</name>
<dbReference type="OrthoDB" id="8986326at2"/>
<evidence type="ECO:0000313" key="1">
    <source>
        <dbReference type="EMBL" id="PZA17942.1"/>
    </source>
</evidence>
<proteinExistence type="predicted"/>
<dbReference type="Pfam" id="PF11876">
    <property type="entry name" value="TsiV"/>
    <property type="match status" value="1"/>
</dbReference>
<reference evidence="1 2" key="1">
    <citation type="submission" date="2018-06" db="EMBL/GenBank/DDBJ databases">
        <title>Azoarcus communis strain SWub3 genome.</title>
        <authorList>
            <person name="Zorraquino Salvo V."/>
            <person name="Toubiana D."/>
            <person name="Blumwald E."/>
        </authorList>
    </citation>
    <scope>NUCLEOTIDE SEQUENCE [LARGE SCALE GENOMIC DNA]</scope>
    <source>
        <strain evidence="1 2">SWub3</strain>
    </source>
</reference>
<dbReference type="EMBL" id="QKOE01000002">
    <property type="protein sequence ID" value="PZA17942.1"/>
    <property type="molecule type" value="Genomic_DNA"/>
</dbReference>
<dbReference type="Proteomes" id="UP000248259">
    <property type="component" value="Unassembled WGS sequence"/>
</dbReference>
<keyword evidence="2" id="KW-1185">Reference proteome</keyword>
<gene>
    <name evidence="1" type="ORF">DNK49_05350</name>
</gene>